<proteinExistence type="predicted"/>
<evidence type="ECO:0000313" key="3">
    <source>
        <dbReference type="Proteomes" id="UP000001058"/>
    </source>
</evidence>
<dbReference type="EMBL" id="GL378361">
    <property type="protein sequence ID" value="EFJ44869.1"/>
    <property type="molecule type" value="Genomic_DNA"/>
</dbReference>
<dbReference type="InParanoid" id="D8U632"/>
<feature type="compositionally biased region" description="Low complexity" evidence="1">
    <location>
        <begin position="215"/>
        <end position="246"/>
    </location>
</feature>
<feature type="region of interest" description="Disordered" evidence="1">
    <location>
        <begin position="18"/>
        <end position="64"/>
    </location>
</feature>
<name>D8U632_VOLCA</name>
<feature type="compositionally biased region" description="Polar residues" evidence="1">
    <location>
        <begin position="178"/>
        <end position="187"/>
    </location>
</feature>
<dbReference type="RefSeq" id="XP_002954152.1">
    <property type="nucleotide sequence ID" value="XM_002954106.1"/>
</dbReference>
<dbReference type="AlphaFoldDB" id="D8U632"/>
<dbReference type="OrthoDB" id="547652at2759"/>
<evidence type="ECO:0000313" key="2">
    <source>
        <dbReference type="EMBL" id="EFJ44869.1"/>
    </source>
</evidence>
<feature type="region of interest" description="Disordered" evidence="1">
    <location>
        <begin position="136"/>
        <end position="249"/>
    </location>
</feature>
<feature type="compositionally biased region" description="Polar residues" evidence="1">
    <location>
        <begin position="21"/>
        <end position="34"/>
    </location>
</feature>
<dbReference type="KEGG" id="vcn:VOLCADRAFT_118608"/>
<sequence length="301" mass="29693">MPDVLNIAGLDRTFLRKGSSAHASQMGTSQQLSSPPRKGETLDVTAGRDLASPKPVTVRPSSNYGGCGPPVVAVPHHATRAISRPPHASSPFGNMLSPRNHQATSYRDAALAAAQHGLSAYAHSAAAVAAAARGHTPRSGAGASAGSGAGAGGGGSAAGPGRPPPVPRPMQHSAPTPIASTTSNSGTAAEFLPSCSGASPSRISAPTTRAPALLPSRGSMPSPSSPGRGGEAAPAFAASAASSTPPGNYRTGEVAMVTVTCNDVWWRGAFDGSAIEPDDHLFGGVGVGGNPPRPLSGTASA</sequence>
<feature type="region of interest" description="Disordered" evidence="1">
    <location>
        <begin position="277"/>
        <end position="301"/>
    </location>
</feature>
<keyword evidence="3" id="KW-1185">Reference proteome</keyword>
<feature type="compositionally biased region" description="Gly residues" evidence="1">
    <location>
        <begin position="143"/>
        <end position="158"/>
    </location>
</feature>
<accession>D8U632</accession>
<evidence type="ECO:0000256" key="1">
    <source>
        <dbReference type="SAM" id="MobiDB-lite"/>
    </source>
</evidence>
<protein>
    <submittedName>
        <fullName evidence="2">Uncharacterized protein</fullName>
    </submittedName>
</protein>
<feature type="compositionally biased region" description="Polar residues" evidence="1">
    <location>
        <begin position="196"/>
        <end position="207"/>
    </location>
</feature>
<reference evidence="2 3" key="1">
    <citation type="journal article" date="2010" name="Science">
        <title>Genomic analysis of organismal complexity in the multicellular green alga Volvox carteri.</title>
        <authorList>
            <person name="Prochnik S.E."/>
            <person name="Umen J."/>
            <person name="Nedelcu A.M."/>
            <person name="Hallmann A."/>
            <person name="Miller S.M."/>
            <person name="Nishii I."/>
            <person name="Ferris P."/>
            <person name="Kuo A."/>
            <person name="Mitros T."/>
            <person name="Fritz-Laylin L.K."/>
            <person name="Hellsten U."/>
            <person name="Chapman J."/>
            <person name="Simakov O."/>
            <person name="Rensing S.A."/>
            <person name="Terry A."/>
            <person name="Pangilinan J."/>
            <person name="Kapitonov V."/>
            <person name="Jurka J."/>
            <person name="Salamov A."/>
            <person name="Shapiro H."/>
            <person name="Schmutz J."/>
            <person name="Grimwood J."/>
            <person name="Lindquist E."/>
            <person name="Lucas S."/>
            <person name="Grigoriev I.V."/>
            <person name="Schmitt R."/>
            <person name="Kirk D."/>
            <person name="Rokhsar D.S."/>
        </authorList>
    </citation>
    <scope>NUCLEOTIDE SEQUENCE [LARGE SCALE GENOMIC DNA]</scope>
    <source>
        <strain evidence="3">f. Nagariensis / Eve</strain>
    </source>
</reference>
<dbReference type="GeneID" id="9626013"/>
<dbReference type="Proteomes" id="UP000001058">
    <property type="component" value="Unassembled WGS sequence"/>
</dbReference>
<feature type="non-terminal residue" evidence="2">
    <location>
        <position position="301"/>
    </location>
</feature>
<gene>
    <name evidence="2" type="ORF">VOLCADRAFT_118608</name>
</gene>
<organism evidence="3">
    <name type="scientific">Volvox carteri f. nagariensis</name>
    <dbReference type="NCBI Taxonomy" id="3068"/>
    <lineage>
        <taxon>Eukaryota</taxon>
        <taxon>Viridiplantae</taxon>
        <taxon>Chlorophyta</taxon>
        <taxon>core chlorophytes</taxon>
        <taxon>Chlorophyceae</taxon>
        <taxon>CS clade</taxon>
        <taxon>Chlamydomonadales</taxon>
        <taxon>Volvocaceae</taxon>
        <taxon>Volvox</taxon>
    </lineage>
</organism>